<name>A0A9Q0JWX8_9MAGN</name>
<accession>A0A9Q0JWX8</accession>
<dbReference type="EMBL" id="JAMYWD010000011">
    <property type="protein sequence ID" value="KAJ4955684.1"/>
    <property type="molecule type" value="Genomic_DNA"/>
</dbReference>
<comment type="caution">
    <text evidence="1">The sequence shown here is derived from an EMBL/GenBank/DDBJ whole genome shotgun (WGS) entry which is preliminary data.</text>
</comment>
<evidence type="ECO:0000313" key="1">
    <source>
        <dbReference type="EMBL" id="KAJ4955684.1"/>
    </source>
</evidence>
<reference evidence="1" key="1">
    <citation type="journal article" date="2023" name="Plant J.">
        <title>The genome of the king protea, Protea cynaroides.</title>
        <authorList>
            <person name="Chang J."/>
            <person name="Duong T.A."/>
            <person name="Schoeman C."/>
            <person name="Ma X."/>
            <person name="Roodt D."/>
            <person name="Barker N."/>
            <person name="Li Z."/>
            <person name="Van de Peer Y."/>
            <person name="Mizrachi E."/>
        </authorList>
    </citation>
    <scope>NUCLEOTIDE SEQUENCE</scope>
    <source>
        <tissue evidence="1">Young leaves</tissue>
    </source>
</reference>
<organism evidence="1 2">
    <name type="scientific">Protea cynaroides</name>
    <dbReference type="NCBI Taxonomy" id="273540"/>
    <lineage>
        <taxon>Eukaryota</taxon>
        <taxon>Viridiplantae</taxon>
        <taxon>Streptophyta</taxon>
        <taxon>Embryophyta</taxon>
        <taxon>Tracheophyta</taxon>
        <taxon>Spermatophyta</taxon>
        <taxon>Magnoliopsida</taxon>
        <taxon>Proteales</taxon>
        <taxon>Proteaceae</taxon>
        <taxon>Protea</taxon>
    </lineage>
</organism>
<dbReference type="AlphaFoldDB" id="A0A9Q0JWX8"/>
<dbReference type="Proteomes" id="UP001141806">
    <property type="component" value="Unassembled WGS sequence"/>
</dbReference>
<evidence type="ECO:0000313" key="2">
    <source>
        <dbReference type="Proteomes" id="UP001141806"/>
    </source>
</evidence>
<gene>
    <name evidence="1" type="ORF">NE237_012467</name>
</gene>
<keyword evidence="2" id="KW-1185">Reference proteome</keyword>
<sequence>MLFLVIPSVPSSHSSPTNSVSPPSFVQLLFPERNLSVSSSSRVPLFSVSDRPSVSRNIFTLLFYKLCLASPLQRLKHQLLIISLKELFRFLWVLTTEIERPIDTERPTEIDRSTVIERPTAIDRPTETAVDNHTEIHRPIEVVSDNTGPAHSSYEAVEPIPMPHNATDGSYVSSFPVEDSFVHPTASTVDCVPLALKL</sequence>
<protein>
    <submittedName>
        <fullName evidence="1">Uncharacterized protein</fullName>
    </submittedName>
</protein>
<proteinExistence type="predicted"/>